<feature type="domain" description="ATP-grasp" evidence="2">
    <location>
        <begin position="117"/>
        <end position="297"/>
    </location>
</feature>
<reference evidence="3 4" key="1">
    <citation type="submission" date="2018-06" db="EMBL/GenBank/DDBJ databases">
        <authorList>
            <consortium name="Pathogen Informatics"/>
            <person name="Doyle S."/>
        </authorList>
    </citation>
    <scope>NUCLEOTIDE SEQUENCE [LARGE SCALE GENOMIC DNA]</scope>
    <source>
        <strain evidence="3 4">NCTC12026</strain>
    </source>
</reference>
<dbReference type="NCBIfam" id="NF005315">
    <property type="entry name" value="PRK06849.1"/>
    <property type="match status" value="1"/>
</dbReference>
<evidence type="ECO:0000313" key="3">
    <source>
        <dbReference type="EMBL" id="SUC35220.1"/>
    </source>
</evidence>
<dbReference type="PROSITE" id="PS50975">
    <property type="entry name" value="ATP_GRASP"/>
    <property type="match status" value="1"/>
</dbReference>
<accession>A0A379G2J3</accession>
<dbReference type="Gene3D" id="3.30.470.20">
    <property type="entry name" value="ATP-grasp fold, B domain"/>
    <property type="match status" value="1"/>
</dbReference>
<dbReference type="Pfam" id="PF02655">
    <property type="entry name" value="ATP-grasp_3"/>
    <property type="match status" value="1"/>
</dbReference>
<gene>
    <name evidence="3" type="ORF">NCTC12026_01603</name>
</gene>
<organism evidence="3 4">
    <name type="scientific">Providencia rustigianii</name>
    <dbReference type="NCBI Taxonomy" id="158850"/>
    <lineage>
        <taxon>Bacteria</taxon>
        <taxon>Pseudomonadati</taxon>
        <taxon>Pseudomonadota</taxon>
        <taxon>Gammaproteobacteria</taxon>
        <taxon>Enterobacterales</taxon>
        <taxon>Morganellaceae</taxon>
        <taxon>Providencia</taxon>
    </lineage>
</organism>
<dbReference type="EMBL" id="UGUA01000002">
    <property type="protein sequence ID" value="SUC35220.1"/>
    <property type="molecule type" value="Genomic_DNA"/>
</dbReference>
<protein>
    <submittedName>
        <fullName evidence="3">Predicted ATP-grasp enzyme</fullName>
    </submittedName>
</protein>
<dbReference type="GO" id="GO:0005524">
    <property type="term" value="F:ATP binding"/>
    <property type="evidence" value="ECO:0007669"/>
    <property type="project" value="UniProtKB-UniRule"/>
</dbReference>
<evidence type="ECO:0000259" key="2">
    <source>
        <dbReference type="PROSITE" id="PS50975"/>
    </source>
</evidence>
<evidence type="ECO:0000256" key="1">
    <source>
        <dbReference type="PROSITE-ProRule" id="PRU00409"/>
    </source>
</evidence>
<dbReference type="GO" id="GO:0046872">
    <property type="term" value="F:metal ion binding"/>
    <property type="evidence" value="ECO:0007669"/>
    <property type="project" value="InterPro"/>
</dbReference>
<dbReference type="AlphaFoldDB" id="A0A379G2J3"/>
<dbReference type="InterPro" id="IPR011761">
    <property type="entry name" value="ATP-grasp"/>
</dbReference>
<dbReference type="SUPFAM" id="SSF56059">
    <property type="entry name" value="Glutathione synthetase ATP-binding domain-like"/>
    <property type="match status" value="1"/>
</dbReference>
<dbReference type="Gene3D" id="3.40.50.20">
    <property type="match status" value="1"/>
</dbReference>
<keyword evidence="1" id="KW-0547">Nucleotide-binding</keyword>
<dbReference type="InterPro" id="IPR005479">
    <property type="entry name" value="CPAse_ATP-bd"/>
</dbReference>
<dbReference type="RefSeq" id="WP_115164190.1">
    <property type="nucleotide sequence ID" value="NZ_UGUA01000002.1"/>
</dbReference>
<dbReference type="InterPro" id="IPR003806">
    <property type="entry name" value="ATP-grasp_PylC-type"/>
</dbReference>
<dbReference type="PROSITE" id="PS00867">
    <property type="entry name" value="CPSASE_2"/>
    <property type="match status" value="1"/>
</dbReference>
<sequence length="384" mass="43233">MNVLILGARAPACLEWARAFDEAGWTVSVGDSLSQPLTRFSCSVQHYARLPEPRQDPEAWIEALATVIVNQRIDLLLPTCEEVFYLAHGLERLSPLCQVLISDFSLLHQLHHKGHFAAMTDGWSLAAPETHLLKDSHALLTFADDAASWVFKPAYSRFASQTLIRPSSQQLNNVQPTQAEPWVAQRFIEGREFCSFSVLVDGDLRAHSCYHPRYRVGRGSGIYFQPSAPEPVRQFLEHFGRETGYSGQVGFDFIQDKNGRFYVLECNPRATSGVHLFDNQRQLLVNSLSHPLERTLEPTLEPRMIALAMLLFTAPRRALSPPFWRDYAAARDVIVQKGDWWPLIAQVGSLSEIIARAVSRRCGLLTASTADIEWNGQPLNERTP</sequence>
<dbReference type="OrthoDB" id="40611at2"/>
<name>A0A379G2J3_9GAMM</name>
<dbReference type="Proteomes" id="UP000255129">
    <property type="component" value="Unassembled WGS sequence"/>
</dbReference>
<evidence type="ECO:0000313" key="4">
    <source>
        <dbReference type="Proteomes" id="UP000255129"/>
    </source>
</evidence>
<proteinExistence type="predicted"/>
<keyword evidence="1" id="KW-0067">ATP-binding</keyword>